<feature type="domain" description="DUF4396" evidence="2">
    <location>
        <begin position="18"/>
        <end position="148"/>
    </location>
</feature>
<dbReference type="InterPro" id="IPR025509">
    <property type="entry name" value="DUF4396"/>
</dbReference>
<feature type="transmembrane region" description="Helical" evidence="1">
    <location>
        <begin position="44"/>
        <end position="65"/>
    </location>
</feature>
<dbReference type="HOGENOM" id="CLU_100611_0_0_11"/>
<reference evidence="3 4" key="1">
    <citation type="journal article" date="2010" name="Stand. Genomic Sci.">
        <title>Complete genome sequence of Conexibacter woesei type strain (ID131577).</title>
        <authorList>
            <person name="Pukall R."/>
            <person name="Lapidus A."/>
            <person name="Glavina Del Rio T."/>
            <person name="Copeland A."/>
            <person name="Tice H."/>
            <person name="Cheng J.-F."/>
            <person name="Lucas S."/>
            <person name="Chen F."/>
            <person name="Nolan M."/>
            <person name="Bruce D."/>
            <person name="Goodwin L."/>
            <person name="Pitluck S."/>
            <person name="Mavromatis K."/>
            <person name="Ivanova N."/>
            <person name="Ovchinnikova G."/>
            <person name="Pati A."/>
            <person name="Chen A."/>
            <person name="Palaniappan K."/>
            <person name="Land M."/>
            <person name="Hauser L."/>
            <person name="Chang Y.-J."/>
            <person name="Jeffries C.D."/>
            <person name="Chain P."/>
            <person name="Meincke L."/>
            <person name="Sims D."/>
            <person name="Brettin T."/>
            <person name="Detter J.C."/>
            <person name="Rohde M."/>
            <person name="Goeker M."/>
            <person name="Bristow J."/>
            <person name="Eisen J.A."/>
            <person name="Markowitz V."/>
            <person name="Kyrpides N.C."/>
            <person name="Klenk H.-P."/>
            <person name="Hugenholtz P."/>
        </authorList>
    </citation>
    <scope>NUCLEOTIDE SEQUENCE [LARGE SCALE GENOMIC DNA]</scope>
    <source>
        <strain evidence="4">DSM 14684 / CIP 108061 / JCM 11494 / NBRC 100937 / ID131577</strain>
    </source>
</reference>
<name>D3FCV4_CONWI</name>
<reference evidence="4" key="2">
    <citation type="submission" date="2010-01" db="EMBL/GenBank/DDBJ databases">
        <title>The complete genome of Conexibacter woesei DSM 14684.</title>
        <authorList>
            <consortium name="US DOE Joint Genome Institute (JGI-PGF)"/>
            <person name="Lucas S."/>
            <person name="Copeland A."/>
            <person name="Lapidus A."/>
            <person name="Glavina del Rio T."/>
            <person name="Dalin E."/>
            <person name="Tice H."/>
            <person name="Bruce D."/>
            <person name="Goodwin L."/>
            <person name="Pitluck S."/>
            <person name="Kyrpides N."/>
            <person name="Mavromatis K."/>
            <person name="Ivanova N."/>
            <person name="Mikhailova N."/>
            <person name="Chertkov O."/>
            <person name="Brettin T."/>
            <person name="Detter J.C."/>
            <person name="Han C."/>
            <person name="Larimer F."/>
            <person name="Land M."/>
            <person name="Hauser L."/>
            <person name="Markowitz V."/>
            <person name="Cheng J.-F."/>
            <person name="Hugenholtz P."/>
            <person name="Woyke T."/>
            <person name="Wu D."/>
            <person name="Pukall R."/>
            <person name="Steenblock K."/>
            <person name="Schneider S."/>
            <person name="Klenk H.-P."/>
            <person name="Eisen J.A."/>
        </authorList>
    </citation>
    <scope>NUCLEOTIDE SEQUENCE [LARGE SCALE GENOMIC DNA]</scope>
    <source>
        <strain evidence="4">DSM 14684 / CIP 108061 / JCM 11494 / NBRC 100937 / ID131577</strain>
    </source>
</reference>
<dbReference type="OrthoDB" id="9784773at2"/>
<proteinExistence type="predicted"/>
<keyword evidence="1" id="KW-0472">Membrane</keyword>
<keyword evidence="4" id="KW-1185">Reference proteome</keyword>
<evidence type="ECO:0000313" key="3">
    <source>
        <dbReference type="EMBL" id="ADB51466.1"/>
    </source>
</evidence>
<feature type="transmembrane region" description="Helical" evidence="1">
    <location>
        <begin position="77"/>
        <end position="99"/>
    </location>
</feature>
<dbReference type="eggNOG" id="ENOG502ZV2M">
    <property type="taxonomic scope" value="Bacteria"/>
</dbReference>
<dbReference type="EMBL" id="CP001854">
    <property type="protein sequence ID" value="ADB51466.1"/>
    <property type="molecule type" value="Genomic_DNA"/>
</dbReference>
<evidence type="ECO:0000259" key="2">
    <source>
        <dbReference type="Pfam" id="PF14342"/>
    </source>
</evidence>
<keyword evidence="1" id="KW-0812">Transmembrane</keyword>
<accession>D3FCV4</accession>
<sequence>MDHADHATHGPSGSELNKLAFSATVHCLTGCAIGEVLGMVIGTALGFSDLGTIALAVVLAFFFGYTLTSLPLLRSGMALAAVIPIALAADTISIAVMEVVDNAIMLVVPGAMDAGVGDLLFWGALAGALLIAGAVAYPVNRWLLTRGRGHAVVHQHHQH</sequence>
<organism evidence="3 4">
    <name type="scientific">Conexibacter woesei (strain DSM 14684 / CCUG 47730 / CIP 108061 / JCM 11494 / NBRC 100937 / ID131577)</name>
    <dbReference type="NCBI Taxonomy" id="469383"/>
    <lineage>
        <taxon>Bacteria</taxon>
        <taxon>Bacillati</taxon>
        <taxon>Actinomycetota</taxon>
        <taxon>Thermoleophilia</taxon>
        <taxon>Solirubrobacterales</taxon>
        <taxon>Conexibacteraceae</taxon>
        <taxon>Conexibacter</taxon>
    </lineage>
</organism>
<dbReference type="Pfam" id="PF14342">
    <property type="entry name" value="DUF4396"/>
    <property type="match status" value="1"/>
</dbReference>
<keyword evidence="1" id="KW-1133">Transmembrane helix</keyword>
<dbReference type="STRING" id="469383.Cwoe_3047"/>
<dbReference type="AlphaFoldDB" id="D3FCV4"/>
<gene>
    <name evidence="3" type="ordered locus">Cwoe_3047</name>
</gene>
<evidence type="ECO:0000313" key="4">
    <source>
        <dbReference type="Proteomes" id="UP000008229"/>
    </source>
</evidence>
<dbReference type="KEGG" id="cwo:Cwoe_3047"/>
<protein>
    <recommendedName>
        <fullName evidence="2">DUF4396 domain-containing protein</fullName>
    </recommendedName>
</protein>
<evidence type="ECO:0000256" key="1">
    <source>
        <dbReference type="SAM" id="Phobius"/>
    </source>
</evidence>
<feature type="transmembrane region" description="Helical" evidence="1">
    <location>
        <begin position="119"/>
        <end position="139"/>
    </location>
</feature>
<dbReference type="Proteomes" id="UP000008229">
    <property type="component" value="Chromosome"/>
</dbReference>
<dbReference type="RefSeq" id="WP_012934517.1">
    <property type="nucleotide sequence ID" value="NC_013739.1"/>
</dbReference>